<sequence>MINNTYFVAMQNIYHFPIKKITLIAAIIVFTAQFGKAQSVYLPYSYQLDQKFNSSIYSINSSFHTSLKPFLIDSNIAPRYKELMNVGVDSTRHGWIVRKLLNEHLFDVKTKDYTFYGDYLPDLQLGRDFSDHINTYINTRAYQFGGTVGTKFFFYTSGYENQAKFPTYYNNIIKTVNIVPGQAYDRHPGLTYADWSYVTAIMSYTPIKQLNITLGQDKTFIGDGYRSLLLSDFSPSYPLLRLTANLGKVQYMIQWAYMQDQGAARFDSFGNNRRKWGAFHYLDWNITNRLSFGYFDAIIMSEANDQGSYHGFDPNFINPIVYTNSINSTPSQPDNALMGFTAKYKIFDKSAIYGQLLLDRVSGSGFFSGGNNSNTNGVQLGIRGADLFKVKDLNYLFEFNTVKPYTYASAQPITSYTNFEEPLGDPLGANFREFIGILNYSIGRFDFMGQVNYAKFGTDPANQNFGGDVNKPYVPSSSPTTVGQGVPASVYFGEGTISYLINPKYNLRLEGGALLRAEKTSATDHKTVLITFGLRSTFRDLYHDF</sequence>
<organism evidence="1 2">
    <name type="scientific">Mucilaginibacter gotjawali</name>
    <dbReference type="NCBI Taxonomy" id="1550579"/>
    <lineage>
        <taxon>Bacteria</taxon>
        <taxon>Pseudomonadati</taxon>
        <taxon>Bacteroidota</taxon>
        <taxon>Sphingobacteriia</taxon>
        <taxon>Sphingobacteriales</taxon>
        <taxon>Sphingobacteriaceae</taxon>
        <taxon>Mucilaginibacter</taxon>
    </lineage>
</organism>
<evidence type="ECO:0000313" key="1">
    <source>
        <dbReference type="EMBL" id="BAU53050.1"/>
    </source>
</evidence>
<reference evidence="1 2" key="1">
    <citation type="submission" date="2015-12" db="EMBL/GenBank/DDBJ databases">
        <title>Genome sequence of Mucilaginibacter gotjawali.</title>
        <authorList>
            <person name="Lee J.S."/>
            <person name="Lee K.C."/>
            <person name="Kim K.K."/>
            <person name="Lee B.W."/>
        </authorList>
    </citation>
    <scope>NUCLEOTIDE SEQUENCE [LARGE SCALE GENOMIC DNA]</scope>
    <source>
        <strain evidence="1 2">SA3-7</strain>
    </source>
</reference>
<dbReference type="EMBL" id="AP017313">
    <property type="protein sequence ID" value="BAU53050.1"/>
    <property type="molecule type" value="Genomic_DNA"/>
</dbReference>
<dbReference type="Gene3D" id="2.40.160.130">
    <property type="entry name" value="Capsule assembly protein Wzi"/>
    <property type="match status" value="1"/>
</dbReference>
<dbReference type="AlphaFoldDB" id="A0A120MYH8"/>
<keyword evidence="2" id="KW-1185">Reference proteome</keyword>
<accession>A0A120MYH8</accession>
<proteinExistence type="predicted"/>
<name>A0A120MYH8_9SPHI</name>
<dbReference type="Proteomes" id="UP000218263">
    <property type="component" value="Chromosome"/>
</dbReference>
<evidence type="ECO:0000313" key="2">
    <source>
        <dbReference type="Proteomes" id="UP000218263"/>
    </source>
</evidence>
<protein>
    <submittedName>
        <fullName evidence="1">Uncharacterized protein</fullName>
    </submittedName>
</protein>
<dbReference type="RefSeq" id="WP_232010789.1">
    <property type="nucleotide sequence ID" value="NZ_AP017313.1"/>
</dbReference>
<dbReference type="KEGG" id="mgot:MgSA37_01217"/>
<gene>
    <name evidence="1" type="ORF">MgSA37_01217</name>
</gene>
<dbReference type="InterPro" id="IPR038636">
    <property type="entry name" value="Wzi_sf"/>
</dbReference>